<accession>A0AAV4A5X0</accession>
<evidence type="ECO:0000313" key="2">
    <source>
        <dbReference type="EMBL" id="GFO02041.1"/>
    </source>
</evidence>
<comment type="caution">
    <text evidence="2">The sequence shown here is derived from an EMBL/GenBank/DDBJ whole genome shotgun (WGS) entry which is preliminary data.</text>
</comment>
<evidence type="ECO:0000313" key="3">
    <source>
        <dbReference type="Proteomes" id="UP000735302"/>
    </source>
</evidence>
<dbReference type="AlphaFoldDB" id="A0AAV4A5X0"/>
<reference evidence="2 3" key="1">
    <citation type="journal article" date="2021" name="Elife">
        <title>Chloroplast acquisition without the gene transfer in kleptoplastic sea slugs, Plakobranchus ocellatus.</title>
        <authorList>
            <person name="Maeda T."/>
            <person name="Takahashi S."/>
            <person name="Yoshida T."/>
            <person name="Shimamura S."/>
            <person name="Takaki Y."/>
            <person name="Nagai Y."/>
            <person name="Toyoda A."/>
            <person name="Suzuki Y."/>
            <person name="Arimoto A."/>
            <person name="Ishii H."/>
            <person name="Satoh N."/>
            <person name="Nishiyama T."/>
            <person name="Hasebe M."/>
            <person name="Maruyama T."/>
            <person name="Minagawa J."/>
            <person name="Obokata J."/>
            <person name="Shigenobu S."/>
        </authorList>
    </citation>
    <scope>NUCLEOTIDE SEQUENCE [LARGE SCALE GENOMIC DNA]</scope>
</reference>
<organism evidence="2 3">
    <name type="scientific">Plakobranchus ocellatus</name>
    <dbReference type="NCBI Taxonomy" id="259542"/>
    <lineage>
        <taxon>Eukaryota</taxon>
        <taxon>Metazoa</taxon>
        <taxon>Spiralia</taxon>
        <taxon>Lophotrochozoa</taxon>
        <taxon>Mollusca</taxon>
        <taxon>Gastropoda</taxon>
        <taxon>Heterobranchia</taxon>
        <taxon>Euthyneura</taxon>
        <taxon>Panpulmonata</taxon>
        <taxon>Sacoglossa</taxon>
        <taxon>Placobranchoidea</taxon>
        <taxon>Plakobranchidae</taxon>
        <taxon>Plakobranchus</taxon>
    </lineage>
</organism>
<feature type="region of interest" description="Disordered" evidence="1">
    <location>
        <begin position="156"/>
        <end position="240"/>
    </location>
</feature>
<dbReference type="EMBL" id="BLXT01003557">
    <property type="protein sequence ID" value="GFO02041.1"/>
    <property type="molecule type" value="Genomic_DNA"/>
</dbReference>
<sequence length="280" mass="32046">MTSIIQQVHNGRGRHKIGENGRYLQRDTFCSEWTKPPSNQGSEDDLPLAKLTEKADEDDLPLSVIQSSLRLVSAMVATKNPPSEVDEPEKYSTDSISPQQAEKVYHELTIEDYKGKTTHVTKYDFLSYAPCHIASLEIDDEATQFDFMDETSILDDTAQDPDFVPNYKEDSDDSVFDTNDSPVDENKITDEMRPEENKEMRTEDSRDPSAFPVEGEPRESVSESGTPRKRKTLKTEREIRKERHNEGCEYTTESGKKMPKKSVGVRCKSSRCRDREFYCH</sequence>
<protein>
    <submittedName>
        <fullName evidence="2">Uncharacterized protein</fullName>
    </submittedName>
</protein>
<feature type="region of interest" description="Disordered" evidence="1">
    <location>
        <begin position="79"/>
        <end position="99"/>
    </location>
</feature>
<name>A0AAV4A5X0_9GAST</name>
<keyword evidence="3" id="KW-1185">Reference proteome</keyword>
<evidence type="ECO:0000256" key="1">
    <source>
        <dbReference type="SAM" id="MobiDB-lite"/>
    </source>
</evidence>
<gene>
    <name evidence="2" type="ORF">PoB_002854600</name>
</gene>
<feature type="compositionally biased region" description="Basic and acidic residues" evidence="1">
    <location>
        <begin position="184"/>
        <end position="207"/>
    </location>
</feature>
<dbReference type="Proteomes" id="UP000735302">
    <property type="component" value="Unassembled WGS sequence"/>
</dbReference>
<proteinExistence type="predicted"/>